<comment type="caution">
    <text evidence="4">The sequence shown here is derived from an EMBL/GenBank/DDBJ whole genome shotgun (WGS) entry which is preliminary data.</text>
</comment>
<proteinExistence type="predicted"/>
<reference evidence="4" key="1">
    <citation type="submission" date="2020-07" db="EMBL/GenBank/DDBJ databases">
        <authorList>
            <person name="Pettersson B.M.F."/>
            <person name="Behra P.R.K."/>
            <person name="Ramesh M."/>
            <person name="Das S."/>
            <person name="Dasgupta S."/>
            <person name="Kirsebom L.A."/>
        </authorList>
    </citation>
    <scope>NUCLEOTIDE SEQUENCE</scope>
    <source>
        <strain evidence="4">DSM 44838</strain>
    </source>
</reference>
<dbReference type="Proteomes" id="UP001141629">
    <property type="component" value="Unassembled WGS sequence"/>
</dbReference>
<dbReference type="AlphaFoldDB" id="A0A9X3BWN5"/>
<keyword evidence="2" id="KW-0472">Membrane</keyword>
<dbReference type="PROSITE" id="PS50104">
    <property type="entry name" value="TIR"/>
    <property type="match status" value="1"/>
</dbReference>
<accession>A0A9X3BWN5</accession>
<dbReference type="SUPFAM" id="SSF52200">
    <property type="entry name" value="Toll/Interleukin receptor TIR domain"/>
    <property type="match status" value="1"/>
</dbReference>
<dbReference type="Gene3D" id="3.40.50.10140">
    <property type="entry name" value="Toll/interleukin-1 receptor homology (TIR) domain"/>
    <property type="match status" value="1"/>
</dbReference>
<dbReference type="PANTHER" id="PTHR47508:SF3">
    <property type="entry name" value="TIR DOMAIN-CONTAINING PROTEIN"/>
    <property type="match status" value="1"/>
</dbReference>
<gene>
    <name evidence="4" type="ORF">H7K45_28650</name>
</gene>
<sequence length="504" mass="53177">MPADVGESPHSRTQERTVALFISYSRQDAADLSELAAALHRSRQDVWIDQELGGGDAWWNTICERIRACDVLVVALSNHWLRSKPCQAELRYAQALNKPILPVRIGPVDNMRVNSLAELQIVDYETPTAQSGVELITAVHVLTAQPRSLPDPLPEQPAVPYGYLMRLGDAMADKEISPQQQLQMLVELKAGLDEDGDDPSARSDIAQLMRMLRMRHDVTFRTRTEIDNVLASLEPASAPPEPEPPAVPKAAAVPATPTPQRGGAAAMTSKRWIIVGAAVAVVAVAIGAVLLTTSRGSAGSASQESSSAAAGAPAASDLSALLLTPQEMGSIIGDPTLLADQGQEQRPRISIGTLSTPGCEGAFGALEGSAYEGATGLGAVRGEPVHSAGPDPRHRVYQAVARFTSAADASSFVQEQATRWQGCGGTDVTFTSPQSTQSWSFSPLGGAPPKIWMSRRVADGGATGCHHTLEAVSDVVVDVDTCSADDPVGIAGRIANAIIDKVSR</sequence>
<keyword evidence="2" id="KW-1133">Transmembrane helix</keyword>
<feature type="compositionally biased region" description="Pro residues" evidence="1">
    <location>
        <begin position="237"/>
        <end position="247"/>
    </location>
</feature>
<dbReference type="InterPro" id="IPR000157">
    <property type="entry name" value="TIR_dom"/>
</dbReference>
<dbReference type="SMART" id="SM00255">
    <property type="entry name" value="TIR"/>
    <property type="match status" value="1"/>
</dbReference>
<feature type="domain" description="TIR" evidence="3">
    <location>
        <begin position="16"/>
        <end position="144"/>
    </location>
</feature>
<keyword evidence="2" id="KW-0812">Transmembrane</keyword>
<evidence type="ECO:0000313" key="4">
    <source>
        <dbReference type="EMBL" id="MCV7424520.1"/>
    </source>
</evidence>
<dbReference type="InterPro" id="IPR026954">
    <property type="entry name" value="PknH-like_Extracell"/>
</dbReference>
<keyword evidence="5" id="KW-1185">Reference proteome</keyword>
<dbReference type="Pfam" id="PF13676">
    <property type="entry name" value="TIR_2"/>
    <property type="match status" value="1"/>
</dbReference>
<feature type="transmembrane region" description="Helical" evidence="2">
    <location>
        <begin position="272"/>
        <end position="291"/>
    </location>
</feature>
<dbReference type="EMBL" id="JACKVK010000015">
    <property type="protein sequence ID" value="MCV7424520.1"/>
    <property type="molecule type" value="Genomic_DNA"/>
</dbReference>
<evidence type="ECO:0000259" key="3">
    <source>
        <dbReference type="PROSITE" id="PS50104"/>
    </source>
</evidence>
<dbReference type="RefSeq" id="WP_263999587.1">
    <property type="nucleotide sequence ID" value="NZ_JACKVK010000015.1"/>
</dbReference>
<dbReference type="InterPro" id="IPR038232">
    <property type="entry name" value="PknH-like_Extracell_sf"/>
</dbReference>
<evidence type="ECO:0000256" key="1">
    <source>
        <dbReference type="SAM" id="MobiDB-lite"/>
    </source>
</evidence>
<feature type="region of interest" description="Disordered" evidence="1">
    <location>
        <begin position="234"/>
        <end position="263"/>
    </location>
</feature>
<dbReference type="Gene3D" id="3.40.1000.70">
    <property type="entry name" value="PknH-like extracellular domain"/>
    <property type="match status" value="1"/>
</dbReference>
<dbReference type="Pfam" id="PF14032">
    <property type="entry name" value="PknH_C"/>
    <property type="match status" value="1"/>
</dbReference>
<dbReference type="PANTHER" id="PTHR47508">
    <property type="entry name" value="SAM DOMAIN-CONTAINING PROTEIN-RELATED"/>
    <property type="match status" value="1"/>
</dbReference>
<dbReference type="GO" id="GO:0007165">
    <property type="term" value="P:signal transduction"/>
    <property type="evidence" value="ECO:0007669"/>
    <property type="project" value="InterPro"/>
</dbReference>
<organism evidence="4 5">
    <name type="scientific">Mycobacterium yunnanensis</name>
    <dbReference type="NCBI Taxonomy" id="368477"/>
    <lineage>
        <taxon>Bacteria</taxon>
        <taxon>Bacillati</taxon>
        <taxon>Actinomycetota</taxon>
        <taxon>Actinomycetes</taxon>
        <taxon>Mycobacteriales</taxon>
        <taxon>Mycobacteriaceae</taxon>
        <taxon>Mycobacterium</taxon>
    </lineage>
</organism>
<reference evidence="4" key="2">
    <citation type="journal article" date="2022" name="BMC Genomics">
        <title>Comparative genome analysis of mycobacteria focusing on tRNA and non-coding RNA.</title>
        <authorList>
            <person name="Behra P.R.K."/>
            <person name="Pettersson B.M.F."/>
            <person name="Ramesh M."/>
            <person name="Das S."/>
            <person name="Dasgupta S."/>
            <person name="Kirsebom L.A."/>
        </authorList>
    </citation>
    <scope>NUCLEOTIDE SEQUENCE</scope>
    <source>
        <strain evidence="4">DSM 44838</strain>
    </source>
</reference>
<protein>
    <submittedName>
        <fullName evidence="4">Sensor domain-containing protein</fullName>
    </submittedName>
</protein>
<evidence type="ECO:0000256" key="2">
    <source>
        <dbReference type="SAM" id="Phobius"/>
    </source>
</evidence>
<name>A0A9X3BWN5_9MYCO</name>
<evidence type="ECO:0000313" key="5">
    <source>
        <dbReference type="Proteomes" id="UP001141629"/>
    </source>
</evidence>
<dbReference type="InterPro" id="IPR035897">
    <property type="entry name" value="Toll_tir_struct_dom_sf"/>
</dbReference>
<feature type="compositionally biased region" description="Low complexity" evidence="1">
    <location>
        <begin position="248"/>
        <end position="259"/>
    </location>
</feature>